<feature type="region of interest" description="Disordered" evidence="1">
    <location>
        <begin position="1"/>
        <end position="147"/>
    </location>
</feature>
<evidence type="ECO:0000313" key="3">
    <source>
        <dbReference type="EMBL" id="KAF2087491.1"/>
    </source>
</evidence>
<evidence type="ECO:0000256" key="1">
    <source>
        <dbReference type="SAM" id="MobiDB-lite"/>
    </source>
</evidence>
<accession>A0A9P4HW14</accession>
<feature type="compositionally biased region" description="Polar residues" evidence="1">
    <location>
        <begin position="1"/>
        <end position="11"/>
    </location>
</feature>
<organism evidence="3 4">
    <name type="scientific">Saccharata proteae CBS 121410</name>
    <dbReference type="NCBI Taxonomy" id="1314787"/>
    <lineage>
        <taxon>Eukaryota</taxon>
        <taxon>Fungi</taxon>
        <taxon>Dikarya</taxon>
        <taxon>Ascomycota</taxon>
        <taxon>Pezizomycotina</taxon>
        <taxon>Dothideomycetes</taxon>
        <taxon>Dothideomycetes incertae sedis</taxon>
        <taxon>Botryosphaeriales</taxon>
        <taxon>Saccharataceae</taxon>
        <taxon>Saccharata</taxon>
    </lineage>
</organism>
<dbReference type="AlphaFoldDB" id="A0A9P4HW14"/>
<gene>
    <name evidence="3" type="ORF">K490DRAFT_57094</name>
</gene>
<keyword evidence="4" id="KW-1185">Reference proteome</keyword>
<evidence type="ECO:0000256" key="2">
    <source>
        <dbReference type="SAM" id="Phobius"/>
    </source>
</evidence>
<reference evidence="3" key="1">
    <citation type="journal article" date="2020" name="Stud. Mycol.">
        <title>101 Dothideomycetes genomes: a test case for predicting lifestyles and emergence of pathogens.</title>
        <authorList>
            <person name="Haridas S."/>
            <person name="Albert R."/>
            <person name="Binder M."/>
            <person name="Bloem J."/>
            <person name="Labutti K."/>
            <person name="Salamov A."/>
            <person name="Andreopoulos B."/>
            <person name="Baker S."/>
            <person name="Barry K."/>
            <person name="Bills G."/>
            <person name="Bluhm B."/>
            <person name="Cannon C."/>
            <person name="Castanera R."/>
            <person name="Culley D."/>
            <person name="Daum C."/>
            <person name="Ezra D."/>
            <person name="Gonzalez J."/>
            <person name="Henrissat B."/>
            <person name="Kuo A."/>
            <person name="Liang C."/>
            <person name="Lipzen A."/>
            <person name="Lutzoni F."/>
            <person name="Magnuson J."/>
            <person name="Mondo S."/>
            <person name="Nolan M."/>
            <person name="Ohm R."/>
            <person name="Pangilinan J."/>
            <person name="Park H.-J."/>
            <person name="Ramirez L."/>
            <person name="Alfaro M."/>
            <person name="Sun H."/>
            <person name="Tritt A."/>
            <person name="Yoshinaga Y."/>
            <person name="Zwiers L.-H."/>
            <person name="Turgeon B."/>
            <person name="Goodwin S."/>
            <person name="Spatafora J."/>
            <person name="Crous P."/>
            <person name="Grigoriev I."/>
        </authorList>
    </citation>
    <scope>NUCLEOTIDE SEQUENCE</scope>
    <source>
        <strain evidence="3">CBS 121410</strain>
    </source>
</reference>
<feature type="transmembrane region" description="Helical" evidence="2">
    <location>
        <begin position="461"/>
        <end position="483"/>
    </location>
</feature>
<keyword evidence="2" id="KW-0812">Transmembrane</keyword>
<dbReference type="Proteomes" id="UP000799776">
    <property type="component" value="Unassembled WGS sequence"/>
</dbReference>
<protein>
    <submittedName>
        <fullName evidence="3">Uncharacterized protein</fullName>
    </submittedName>
</protein>
<name>A0A9P4HW14_9PEZI</name>
<evidence type="ECO:0000313" key="4">
    <source>
        <dbReference type="Proteomes" id="UP000799776"/>
    </source>
</evidence>
<sequence length="813" mass="89066">MKFSNAESGSPLSPPYHAPRDSELTSNDRISAFVPLARNMRAHPEPSSIIDDGDRPANAPRDPASLANNHKAVSGLVDDDEEYEVLQGSGILPSEDEAETVSSFSLEGPMADDVRSVTSNSNESEQSADEEEPEPVFEPSDSGMTARPSIETIHSSMTSEHLARDTGLDNDSDLPDVDHVQRLDRMHFDEWAREESNEVWDLRFSTSGKVLIWVGTFRILFFGRFNEAYKEVIISAIARALQVGQDTPGGSVSRPSRLSVVPVSAFGGNGPPEVELIPTTGFDFVHEHCNGIMLQKDTDPPSIALRLQSKRGRSVNAEDDGKHLRRFDLAVAGVSSSSLLSSFRDAMDAQQTPVLTVALPLQEILQSQTIDLFGDEKSMRVEVKNESLSVTGVRPVPLNVLNSLDSRLLNQHLACIGVEDKSKTLERDSNVGAPTRKGSMRQRVRNFGARLRNDRAFCKRVILQTLLSLLLISLGVFHVASFFNSCNDMASRHEALTSEIARFVNVSKPAITKDPSLIPRTDRGYSVGFPGENVPNFSAARTTDKPVGDSVGQLAPRFNNSDEFKVHIVGDHHFILTPPGKLRKFDVQVLRGSSPVPSEDERLVDGVYAVKLDRKDAHGVLNVTVWTVSTKKKTEPSLLQHLTIDFGSDPWYTIDGLNELASTALNKARTDLMVMQSGVANKSMQLYSGLQRASGNAHVSGSKVVQQTFQLVNGTVTAAHMRADSLLQAWKGTTSLQISAEPVQKAHKNAAGLMGKMRARYEALWGDKTEDLMAECKENRGRGLACGKLNAKSLKEFHREKKKSGGDRKTGKP</sequence>
<feature type="compositionally biased region" description="Acidic residues" evidence="1">
    <location>
        <begin position="126"/>
        <end position="135"/>
    </location>
</feature>
<dbReference type="OrthoDB" id="439943at2759"/>
<comment type="caution">
    <text evidence="3">The sequence shown here is derived from an EMBL/GenBank/DDBJ whole genome shotgun (WGS) entry which is preliminary data.</text>
</comment>
<proteinExistence type="predicted"/>
<keyword evidence="2" id="KW-1133">Transmembrane helix</keyword>
<keyword evidence="2" id="KW-0472">Membrane</keyword>
<dbReference type="EMBL" id="ML978720">
    <property type="protein sequence ID" value="KAF2087491.1"/>
    <property type="molecule type" value="Genomic_DNA"/>
</dbReference>